<evidence type="ECO:0000256" key="3">
    <source>
        <dbReference type="ARBA" id="ARBA00022884"/>
    </source>
</evidence>
<evidence type="ECO:0000256" key="7">
    <source>
        <dbReference type="HAMAP-Rule" id="MF_01337"/>
    </source>
</evidence>
<dbReference type="GO" id="GO:0006412">
    <property type="term" value="P:translation"/>
    <property type="evidence" value="ECO:0007669"/>
    <property type="project" value="UniProtKB-UniRule"/>
</dbReference>
<dbReference type="EMBL" id="CP001817">
    <property type="protein sequence ID" value="AEH39901.1"/>
    <property type="molecule type" value="Genomic_DNA"/>
</dbReference>
<keyword evidence="4 7" id="KW-0689">Ribosomal protein</keyword>
<dbReference type="NCBIfam" id="TIGR00060">
    <property type="entry name" value="L18_bact"/>
    <property type="match status" value="1"/>
</dbReference>
<dbReference type="eggNOG" id="COG0256">
    <property type="taxonomic scope" value="Bacteria"/>
</dbReference>
<sequence>MKGQVNKNSSRMRRYMKLRKKIQLKSLFRLIIHRSSKHIYAQIISNENARVITCASTLEKNHFNIAKIYTGNKISARLVGELIAKRALLKGIKKVSFDRSGFKYHGRIKSLAESARSFGLIF</sequence>
<accession>F7WZN4</accession>
<dbReference type="GO" id="GO:0022625">
    <property type="term" value="C:cytosolic large ribosomal subunit"/>
    <property type="evidence" value="ECO:0007669"/>
    <property type="project" value="TreeGrafter"/>
</dbReference>
<dbReference type="HAMAP" id="MF_01337_B">
    <property type="entry name" value="Ribosomal_uL18_B"/>
    <property type="match status" value="1"/>
</dbReference>
<evidence type="ECO:0000256" key="4">
    <source>
        <dbReference type="ARBA" id="ARBA00022980"/>
    </source>
</evidence>
<dbReference type="AlphaFoldDB" id="F7WZN4"/>
<evidence type="ECO:0000256" key="6">
    <source>
        <dbReference type="ARBA" id="ARBA00035197"/>
    </source>
</evidence>
<dbReference type="HOGENOM" id="CLU_098841_0_1_6"/>
<dbReference type="InterPro" id="IPR004389">
    <property type="entry name" value="Ribosomal_uL18_bac-type"/>
</dbReference>
<dbReference type="SUPFAM" id="SSF53137">
    <property type="entry name" value="Translational machinery components"/>
    <property type="match status" value="1"/>
</dbReference>
<evidence type="ECO:0000313" key="9">
    <source>
        <dbReference type="Proteomes" id="UP000006811"/>
    </source>
</evidence>
<dbReference type="CDD" id="cd00432">
    <property type="entry name" value="Ribosomal_L18_L5e"/>
    <property type="match status" value="1"/>
</dbReference>
<dbReference type="KEGG" id="baj:BCTU_336"/>
<keyword evidence="9" id="KW-1185">Reference proteome</keyword>
<dbReference type="STRING" id="261317.BCTU_336"/>
<comment type="subunit">
    <text evidence="7">Part of the 50S ribosomal subunit; part of the 5S rRNA/L5/L18/L25 subcomplex. Contacts the 5S and 23S rRNAs.</text>
</comment>
<dbReference type="FunFam" id="3.30.420.100:FF:000001">
    <property type="entry name" value="50S ribosomal protein L18"/>
    <property type="match status" value="1"/>
</dbReference>
<keyword evidence="5 7" id="KW-0687">Ribonucleoprotein</keyword>
<dbReference type="GO" id="GO:0008097">
    <property type="term" value="F:5S rRNA binding"/>
    <property type="evidence" value="ECO:0007669"/>
    <property type="project" value="TreeGrafter"/>
</dbReference>
<evidence type="ECO:0000256" key="5">
    <source>
        <dbReference type="ARBA" id="ARBA00023274"/>
    </source>
</evidence>
<organism evidence="8 9">
    <name type="scientific">Buchnera aphidicola</name>
    <name type="common">Cinara tujafilina</name>
    <dbReference type="NCBI Taxonomy" id="261317"/>
    <lineage>
        <taxon>Bacteria</taxon>
        <taxon>Pseudomonadati</taxon>
        <taxon>Pseudomonadota</taxon>
        <taxon>Gammaproteobacteria</taxon>
        <taxon>Enterobacterales</taxon>
        <taxon>Erwiniaceae</taxon>
        <taxon>Buchnera</taxon>
    </lineage>
</organism>
<protein>
    <recommendedName>
        <fullName evidence="6 7">Large ribosomal subunit protein uL18</fullName>
    </recommendedName>
</protein>
<dbReference type="Gene3D" id="3.30.420.100">
    <property type="match status" value="1"/>
</dbReference>
<evidence type="ECO:0000256" key="2">
    <source>
        <dbReference type="ARBA" id="ARBA00022730"/>
    </source>
</evidence>
<evidence type="ECO:0000313" key="8">
    <source>
        <dbReference type="EMBL" id="AEH39901.1"/>
    </source>
</evidence>
<dbReference type="InterPro" id="IPR005484">
    <property type="entry name" value="Ribosomal_uL18_bac/plant/anim"/>
</dbReference>
<dbReference type="PANTHER" id="PTHR12899:SF3">
    <property type="entry name" value="LARGE RIBOSOMAL SUBUNIT PROTEIN UL18M"/>
    <property type="match status" value="1"/>
</dbReference>
<keyword evidence="2 7" id="KW-0699">rRNA-binding</keyword>
<dbReference type="InterPro" id="IPR057268">
    <property type="entry name" value="Ribosomal_L18"/>
</dbReference>
<name>F7WZN4_9GAMM</name>
<evidence type="ECO:0000256" key="1">
    <source>
        <dbReference type="ARBA" id="ARBA00007116"/>
    </source>
</evidence>
<dbReference type="GO" id="GO:0003735">
    <property type="term" value="F:structural constituent of ribosome"/>
    <property type="evidence" value="ECO:0007669"/>
    <property type="project" value="InterPro"/>
</dbReference>
<dbReference type="Pfam" id="PF00861">
    <property type="entry name" value="Ribosomal_L18p"/>
    <property type="match status" value="1"/>
</dbReference>
<comment type="similarity">
    <text evidence="1 7">Belongs to the universal ribosomal protein uL18 family.</text>
</comment>
<keyword evidence="3 7" id="KW-0694">RNA-binding</keyword>
<proteinExistence type="inferred from homology"/>
<dbReference type="PANTHER" id="PTHR12899">
    <property type="entry name" value="39S RIBOSOMAL PROTEIN L18, MITOCHONDRIAL"/>
    <property type="match status" value="1"/>
</dbReference>
<gene>
    <name evidence="7 8" type="primary">rplR</name>
    <name evidence="8" type="ORF">BCTU_336</name>
</gene>
<dbReference type="Proteomes" id="UP000006811">
    <property type="component" value="Chromosome"/>
</dbReference>
<dbReference type="OrthoDB" id="9810939at2"/>
<reference evidence="8 9" key="1">
    <citation type="journal article" date="2011" name="Appl. Environ. Microbiol.">
        <title>The genome of Buchnera aphidicola from the aphid Cinara tujafilina provides new clues about the evolutionary history of metabolic losses in bacterial endosymbionts.</title>
        <authorList>
            <person name="Lamelas A."/>
            <person name="Gosalbes M.J."/>
            <person name="Moya A."/>
            <person name="Latorre A."/>
        </authorList>
    </citation>
    <scope>NUCLEOTIDE SEQUENCE [LARGE SCALE GENOMIC DNA]</scope>
    <source>
        <strain evidence="9">Cinara tujafilina</strain>
    </source>
</reference>
<comment type="function">
    <text evidence="7">This is one of the proteins that bind and probably mediate the attachment of the 5S RNA into the large ribosomal subunit, where it forms part of the central protuberance.</text>
</comment>